<evidence type="ECO:0000313" key="12">
    <source>
        <dbReference type="EMBL" id="PSR25272.1"/>
    </source>
</evidence>
<comment type="caution">
    <text evidence="12">The sequence shown here is derived from an EMBL/GenBank/DDBJ whole genome shotgun (WGS) entry which is preliminary data.</text>
</comment>
<dbReference type="GO" id="GO:0003904">
    <property type="term" value="F:deoxyribodipyrimidine photo-lyase activity"/>
    <property type="evidence" value="ECO:0007669"/>
    <property type="project" value="UniProtKB-EC"/>
</dbReference>
<evidence type="ECO:0000256" key="7">
    <source>
        <dbReference type="ARBA" id="ARBA00033999"/>
    </source>
</evidence>
<feature type="domain" description="Photolyase/cryptochrome alpha/beta" evidence="11">
    <location>
        <begin position="1"/>
        <end position="96"/>
    </location>
</feature>
<evidence type="ECO:0000256" key="2">
    <source>
        <dbReference type="ARBA" id="ARBA00013149"/>
    </source>
</evidence>
<comment type="cofactor">
    <cofactor evidence="1">
        <name>(6R)-5,10-methylene-5,6,7,8-tetrahydrofolate</name>
        <dbReference type="ChEBI" id="CHEBI:15636"/>
    </cofactor>
</comment>
<keyword evidence="5 8" id="KW-0274">FAD</keyword>
<dbReference type="EMBL" id="PXYX01000033">
    <property type="protein sequence ID" value="PSR25272.1"/>
    <property type="molecule type" value="Genomic_DNA"/>
</dbReference>
<dbReference type="Gene3D" id="1.25.40.80">
    <property type="match status" value="1"/>
</dbReference>
<dbReference type="FunFam" id="1.10.579.10:FF:000003">
    <property type="entry name" value="Deoxyribodipyrimidine photo-lyase"/>
    <property type="match status" value="1"/>
</dbReference>
<evidence type="ECO:0000256" key="9">
    <source>
        <dbReference type="PIRSR" id="PIRSR602081-2"/>
    </source>
</evidence>
<feature type="site" description="Electron transfer via tryptophanyl radical" evidence="9">
    <location>
        <position position="278"/>
    </location>
</feature>
<dbReference type="Pfam" id="PF03441">
    <property type="entry name" value="FAD_binding_7"/>
    <property type="match status" value="1"/>
</dbReference>
<dbReference type="GO" id="GO:0071949">
    <property type="term" value="F:FAD binding"/>
    <property type="evidence" value="ECO:0007669"/>
    <property type="project" value="TreeGrafter"/>
</dbReference>
<dbReference type="InterPro" id="IPR002081">
    <property type="entry name" value="Cryptochrome/DNA_photolyase_1"/>
</dbReference>
<comment type="similarity">
    <text evidence="10">Belongs to the DNA photolyase family.</text>
</comment>
<protein>
    <recommendedName>
        <fullName evidence="3">Deoxyribodipyrimidine photo-lyase</fullName>
        <ecNumber evidence="2">4.1.99.3</ecNumber>
    </recommendedName>
</protein>
<dbReference type="InterPro" id="IPR005101">
    <property type="entry name" value="Cryptochr/Photolyase_FAD-bd"/>
</dbReference>
<feature type="binding site" evidence="8">
    <location>
        <begin position="344"/>
        <end position="346"/>
    </location>
    <ligand>
        <name>FAD</name>
        <dbReference type="ChEBI" id="CHEBI:57692"/>
    </ligand>
</feature>
<dbReference type="GO" id="GO:0009416">
    <property type="term" value="P:response to light stimulus"/>
    <property type="evidence" value="ECO:0007669"/>
    <property type="project" value="TreeGrafter"/>
</dbReference>
<feature type="binding site" evidence="8">
    <location>
        <begin position="203"/>
        <end position="207"/>
    </location>
    <ligand>
        <name>FAD</name>
        <dbReference type="ChEBI" id="CHEBI:57692"/>
    </ligand>
</feature>
<dbReference type="AlphaFoldDB" id="A0A2T2WST5"/>
<evidence type="ECO:0000256" key="10">
    <source>
        <dbReference type="RuleBase" id="RU004182"/>
    </source>
</evidence>
<dbReference type="Gene3D" id="1.10.579.10">
    <property type="entry name" value="DNA Cyclobutane Dipyrimidine Photolyase, subunit A, domain 3"/>
    <property type="match status" value="1"/>
</dbReference>
<dbReference type="GO" id="GO:0003677">
    <property type="term" value="F:DNA binding"/>
    <property type="evidence" value="ECO:0007669"/>
    <property type="project" value="TreeGrafter"/>
</dbReference>
<evidence type="ECO:0000256" key="6">
    <source>
        <dbReference type="ARBA" id="ARBA00022991"/>
    </source>
</evidence>
<reference evidence="12 13" key="1">
    <citation type="journal article" date="2014" name="BMC Genomics">
        <title>Comparison of environmental and isolate Sulfobacillus genomes reveals diverse carbon, sulfur, nitrogen, and hydrogen metabolisms.</title>
        <authorList>
            <person name="Justice N.B."/>
            <person name="Norman A."/>
            <person name="Brown C.T."/>
            <person name="Singh A."/>
            <person name="Thomas B.C."/>
            <person name="Banfield J.F."/>
        </authorList>
    </citation>
    <scope>NUCLEOTIDE SEQUENCE [LARGE SCALE GENOMIC DNA]</scope>
    <source>
        <strain evidence="12">AMDSBA5</strain>
    </source>
</reference>
<dbReference type="PROSITE" id="PS51645">
    <property type="entry name" value="PHR_CRY_ALPHA_BETA"/>
    <property type="match status" value="1"/>
</dbReference>
<dbReference type="Pfam" id="PF00875">
    <property type="entry name" value="DNA_photolyase"/>
    <property type="match status" value="1"/>
</dbReference>
<dbReference type="PRINTS" id="PR00147">
    <property type="entry name" value="DNAPHOTLYASE"/>
</dbReference>
<keyword evidence="6 10" id="KW-0157">Chromophore</keyword>
<dbReference type="SUPFAM" id="SSF48173">
    <property type="entry name" value="Cryptochrome/photolyase FAD-binding domain"/>
    <property type="match status" value="1"/>
</dbReference>
<sequence length="453" mass="51882">MFDDFLTPLNHPTASDWWLMQSLSALSSAFNDLGVSLILRRGPYARTIADLASSIGVDYVAWNEGIFPEEKAQDEALKHLLLQRGIHYRIYPANYLTPFQEVMTQQKTPYHLFTPFFSQIRSLLREQGIPPLVPAPTALRGFGVIPSERLASWHDEVARAVSPQLVSYWKPGEIAQQKIWHAFVTHSLEQYHDSRDIYQPKNSSQLSAALHFGEISIRQILHDLAELYPLFRAEQEIPSGVEHFFRELIWREFSAYLLYHFPFLTDVPADNDFTAFPWRHAAKALKAWQEGQTGYPIVDAGMRQLKTMGFIPNRIRMIVASFLVKDLLISWTEGAKWFLDHLVDADLANNSVSWQWISGTGFDHAPFFRILNPITQSHKFDPDGQYIKSWLPELAKLPLSLVHAPWQAPADVLESFGVYLGENYPHRIVRHDQARTRALKAYNALKNSCSTSP</sequence>
<dbReference type="GO" id="GO:0000719">
    <property type="term" value="P:photoreactive repair"/>
    <property type="evidence" value="ECO:0007669"/>
    <property type="project" value="UniProtKB-ARBA"/>
</dbReference>
<dbReference type="InterPro" id="IPR036134">
    <property type="entry name" value="Crypto/Photolyase_FAD-like_sf"/>
</dbReference>
<evidence type="ECO:0000256" key="1">
    <source>
        <dbReference type="ARBA" id="ARBA00001932"/>
    </source>
</evidence>
<evidence type="ECO:0000259" key="11">
    <source>
        <dbReference type="PROSITE" id="PS51645"/>
    </source>
</evidence>
<feature type="binding site" evidence="8">
    <location>
        <position position="244"/>
    </location>
    <ligand>
        <name>FAD</name>
        <dbReference type="ChEBI" id="CHEBI:57692"/>
    </ligand>
</feature>
<feature type="site" description="Electron transfer via tryptophanyl radical" evidence="9">
    <location>
        <position position="354"/>
    </location>
</feature>
<evidence type="ECO:0000256" key="3">
    <source>
        <dbReference type="ARBA" id="ARBA00014046"/>
    </source>
</evidence>
<evidence type="ECO:0000313" key="13">
    <source>
        <dbReference type="Proteomes" id="UP000242705"/>
    </source>
</evidence>
<name>A0A2T2WST5_SULTH</name>
<dbReference type="EC" id="4.1.99.3" evidence="2"/>
<dbReference type="Proteomes" id="UP000242705">
    <property type="component" value="Unassembled WGS sequence"/>
</dbReference>
<accession>A0A2T2WST5</accession>
<evidence type="ECO:0000256" key="5">
    <source>
        <dbReference type="ARBA" id="ARBA00022827"/>
    </source>
</evidence>
<comment type="cofactor">
    <cofactor evidence="8">
        <name>FAD</name>
        <dbReference type="ChEBI" id="CHEBI:57692"/>
    </cofactor>
    <text evidence="8">Binds 1 FAD per subunit.</text>
</comment>
<comment type="catalytic activity">
    <reaction evidence="7">
        <text>cyclobutadipyrimidine (in DNA) = 2 pyrimidine residues (in DNA).</text>
        <dbReference type="EC" id="4.1.99.3"/>
    </reaction>
</comment>
<dbReference type="InterPro" id="IPR036155">
    <property type="entry name" value="Crypto/Photolyase_N_sf"/>
</dbReference>
<feature type="binding site" evidence="8">
    <location>
        <position position="191"/>
    </location>
    <ligand>
        <name>FAD</name>
        <dbReference type="ChEBI" id="CHEBI:57692"/>
    </ligand>
</feature>
<gene>
    <name evidence="12" type="ORF">C7B47_12660</name>
</gene>
<feature type="site" description="Electron transfer via tryptophanyl radical" evidence="9">
    <location>
        <position position="331"/>
    </location>
</feature>
<dbReference type="InterPro" id="IPR018394">
    <property type="entry name" value="DNA_photolyase_1_CS_C"/>
</dbReference>
<dbReference type="PANTHER" id="PTHR11455">
    <property type="entry name" value="CRYPTOCHROME"/>
    <property type="match status" value="1"/>
</dbReference>
<keyword evidence="4 8" id="KW-0285">Flavoprotein</keyword>
<evidence type="ECO:0000256" key="8">
    <source>
        <dbReference type="PIRSR" id="PIRSR602081-1"/>
    </source>
</evidence>
<keyword evidence="12" id="KW-0456">Lyase</keyword>
<dbReference type="InterPro" id="IPR014729">
    <property type="entry name" value="Rossmann-like_a/b/a_fold"/>
</dbReference>
<dbReference type="PANTHER" id="PTHR11455:SF9">
    <property type="entry name" value="CRYPTOCHROME CIRCADIAN CLOCK 5 ISOFORM X1"/>
    <property type="match status" value="1"/>
</dbReference>
<dbReference type="InterPro" id="IPR006050">
    <property type="entry name" value="DNA_photolyase_N"/>
</dbReference>
<dbReference type="Gene3D" id="3.40.50.620">
    <property type="entry name" value="HUPs"/>
    <property type="match status" value="1"/>
</dbReference>
<dbReference type="PROSITE" id="PS00394">
    <property type="entry name" value="DNA_PHOTOLYASES_1_1"/>
    <property type="match status" value="1"/>
</dbReference>
<organism evidence="12 13">
    <name type="scientific">Sulfobacillus thermosulfidooxidans</name>
    <dbReference type="NCBI Taxonomy" id="28034"/>
    <lineage>
        <taxon>Bacteria</taxon>
        <taxon>Bacillati</taxon>
        <taxon>Bacillota</taxon>
        <taxon>Clostridia</taxon>
        <taxon>Eubacteriales</taxon>
        <taxon>Clostridiales Family XVII. Incertae Sedis</taxon>
        <taxon>Sulfobacillus</taxon>
    </lineage>
</organism>
<proteinExistence type="inferred from homology"/>
<evidence type="ECO:0000256" key="4">
    <source>
        <dbReference type="ARBA" id="ARBA00022630"/>
    </source>
</evidence>
<dbReference type="SUPFAM" id="SSF52425">
    <property type="entry name" value="Cryptochrome/photolyase, N-terminal domain"/>
    <property type="match status" value="1"/>
</dbReference>